<gene>
    <name evidence="2" type="ORF">FB45DRAFT_841319</name>
</gene>
<dbReference type="AlphaFoldDB" id="A0AAD7FF53"/>
<evidence type="ECO:0000313" key="2">
    <source>
        <dbReference type="EMBL" id="KAJ7616450.1"/>
    </source>
</evidence>
<feature type="compositionally biased region" description="Pro residues" evidence="1">
    <location>
        <begin position="295"/>
        <end position="313"/>
    </location>
</feature>
<feature type="compositionally biased region" description="Basic and acidic residues" evidence="1">
    <location>
        <begin position="439"/>
        <end position="450"/>
    </location>
</feature>
<feature type="compositionally biased region" description="Basic and acidic residues" evidence="1">
    <location>
        <begin position="257"/>
        <end position="272"/>
    </location>
</feature>
<name>A0AAD7FF53_9AGAR</name>
<feature type="compositionally biased region" description="Basic residues" evidence="1">
    <location>
        <begin position="273"/>
        <end position="293"/>
    </location>
</feature>
<accession>A0AAD7FF53</accession>
<reference evidence="2" key="1">
    <citation type="submission" date="2023-03" db="EMBL/GenBank/DDBJ databases">
        <title>Massive genome expansion in bonnet fungi (Mycena s.s.) driven by repeated elements and novel gene families across ecological guilds.</title>
        <authorList>
            <consortium name="Lawrence Berkeley National Laboratory"/>
            <person name="Harder C.B."/>
            <person name="Miyauchi S."/>
            <person name="Viragh M."/>
            <person name="Kuo A."/>
            <person name="Thoen E."/>
            <person name="Andreopoulos B."/>
            <person name="Lu D."/>
            <person name="Skrede I."/>
            <person name="Drula E."/>
            <person name="Henrissat B."/>
            <person name="Morin E."/>
            <person name="Kohler A."/>
            <person name="Barry K."/>
            <person name="LaButti K."/>
            <person name="Morin E."/>
            <person name="Salamov A."/>
            <person name="Lipzen A."/>
            <person name="Mereny Z."/>
            <person name="Hegedus B."/>
            <person name="Baldrian P."/>
            <person name="Stursova M."/>
            <person name="Weitz H."/>
            <person name="Taylor A."/>
            <person name="Grigoriev I.V."/>
            <person name="Nagy L.G."/>
            <person name="Martin F."/>
            <person name="Kauserud H."/>
        </authorList>
    </citation>
    <scope>NUCLEOTIDE SEQUENCE</scope>
    <source>
        <strain evidence="2">9284</strain>
    </source>
</reference>
<organism evidence="2 3">
    <name type="scientific">Roridomyces roridus</name>
    <dbReference type="NCBI Taxonomy" id="1738132"/>
    <lineage>
        <taxon>Eukaryota</taxon>
        <taxon>Fungi</taxon>
        <taxon>Dikarya</taxon>
        <taxon>Basidiomycota</taxon>
        <taxon>Agaricomycotina</taxon>
        <taxon>Agaricomycetes</taxon>
        <taxon>Agaricomycetidae</taxon>
        <taxon>Agaricales</taxon>
        <taxon>Marasmiineae</taxon>
        <taxon>Mycenaceae</taxon>
        <taxon>Roridomyces</taxon>
    </lineage>
</organism>
<evidence type="ECO:0000313" key="3">
    <source>
        <dbReference type="Proteomes" id="UP001221142"/>
    </source>
</evidence>
<feature type="region of interest" description="Disordered" evidence="1">
    <location>
        <begin position="527"/>
        <end position="548"/>
    </location>
</feature>
<feature type="compositionally biased region" description="Pro residues" evidence="1">
    <location>
        <begin position="325"/>
        <end position="334"/>
    </location>
</feature>
<sequence length="566" mass="63078">MDQRRHALQLLADRDAEISRLNDLLSAQIAYGSRMKTRHAILLDTLDAMQAGHDAELRAALASNERLREALARQRDVVSVAELERDDLRDAVVQLVERVELAHGDFTSWAHSRMRIPRVLDPLSPIPTDLSGFASSGDLWAYASAMITSLRTTLSAERRAHAETRNTVRVLEAQLARREEEMLHTGVRATKSGRSARHSGSRLEKPPRIEEEDVERAQAENAVLEEEVRRLAERLHRAEVVAGKKKAVDNPPSFESNRPEREPILDKEDPPPRRRRKERRPQSRPKSHTRRPSPTRSPGPPLIPPTSNIPPHPQEPDPDPDRTLRPPPRRPPPSSRADSPPRVLPASDTHEPTSRNLHAEMDAEIEKLGSQIEVMTLERQRWLVLLSTLEGERERDADAQMAALSGRRVGEDVVESGVQGQRAERESQPSRAVDGVVVMEDRQDRDELPARAEVQVRSSQVQAEGPSLLPPSPPDDPLSLASEYYHQFPMEDYDYDGSLSMELATPILPTVVPQSSQISPLDLDFSAGLPLSSSSPRGFRERAGEADADAAVRELMDRASAGRGHG</sequence>
<evidence type="ECO:0000256" key="1">
    <source>
        <dbReference type="SAM" id="MobiDB-lite"/>
    </source>
</evidence>
<feature type="region of interest" description="Disordered" evidence="1">
    <location>
        <begin position="182"/>
        <end position="220"/>
    </location>
</feature>
<feature type="compositionally biased region" description="Basic and acidic residues" evidence="1">
    <location>
        <begin position="348"/>
        <end position="358"/>
    </location>
</feature>
<proteinExistence type="predicted"/>
<comment type="caution">
    <text evidence="2">The sequence shown here is derived from an EMBL/GenBank/DDBJ whole genome shotgun (WGS) entry which is preliminary data.</text>
</comment>
<feature type="region of interest" description="Disordered" evidence="1">
    <location>
        <begin position="408"/>
        <end position="480"/>
    </location>
</feature>
<protein>
    <submittedName>
        <fullName evidence="2">Uncharacterized protein</fullName>
    </submittedName>
</protein>
<keyword evidence="3" id="KW-1185">Reference proteome</keyword>
<dbReference type="EMBL" id="JARKIF010000022">
    <property type="protein sequence ID" value="KAJ7616450.1"/>
    <property type="molecule type" value="Genomic_DNA"/>
</dbReference>
<feature type="compositionally biased region" description="Basic and acidic residues" evidence="1">
    <location>
        <begin position="538"/>
        <end position="548"/>
    </location>
</feature>
<dbReference type="Proteomes" id="UP001221142">
    <property type="component" value="Unassembled WGS sequence"/>
</dbReference>
<feature type="region of interest" description="Disordered" evidence="1">
    <location>
        <begin position="243"/>
        <end position="358"/>
    </location>
</feature>